<dbReference type="STRING" id="280093.SAMN05443373_1206"/>
<protein>
    <submittedName>
        <fullName evidence="3">Conserved repeat domain-containing protein/gliding motility-associated C-terminal domain-containing protein</fullName>
    </submittedName>
    <submittedName>
        <fullName evidence="2">Repeat protein (TIGR01451 family)/gliding motility-associated-like protein</fullName>
    </submittedName>
</protein>
<dbReference type="NCBIfam" id="TIGR01451">
    <property type="entry name" value="B_ant_repeat"/>
    <property type="match status" value="3"/>
</dbReference>
<dbReference type="Gene3D" id="2.60.40.740">
    <property type="match status" value="1"/>
</dbReference>
<dbReference type="Pfam" id="PF13573">
    <property type="entry name" value="SprB"/>
    <property type="match status" value="1"/>
</dbReference>
<feature type="domain" description="DUF7507" evidence="1">
    <location>
        <begin position="111"/>
        <end position="213"/>
    </location>
</feature>
<evidence type="ECO:0000313" key="3">
    <source>
        <dbReference type="EMBL" id="SHH60074.1"/>
    </source>
</evidence>
<dbReference type="Pfam" id="PF13585">
    <property type="entry name" value="CHU_C"/>
    <property type="match status" value="1"/>
</dbReference>
<sequence>TAQAIALNAGNHTVTVTDKLGYQTTCNITVGQPNAALNATAIIVNNNNCVGCTNGSITQTISGGTSPYTYLWSNGATTKDLNSLSKGTYSVEIKDYNGCIINYTYTIVESGIALVKTGTFNDSNSDGYAQAGETISYTFSVTNTGNVPLNNVVITDPLVNIIGEPIATLAVGSTDTNTFTASYVLTQTDIDLGKVTNSALTTAKDSDQQDVTDTSGTALDNDTPTIVTLLQNPSIAIVKTNDITVGENGCASLKDGNIVTYTFSVTNKGNVSLHAVAIEDLHDGLSTIALQSGDLNNVGILDVGETWLFTATYTVTQTDVDNGQITNQASVNGTAPDTTIVTDQSGSSTTNNDPNVIPICNTASIAITKDGIYQDTNQDGIPNLGDKIVYNFVVKNTGNVTLTNVSITDQLPGLVISGGPITLAADASDSTTFTAIYPITQTDINKGFVYNLAIATGTPPSGPNDNVTATSTDPTPCLTCPVNEQCSTCTITEIQQNPSLEVIKTATVSSNNQTTDVYSFVGDIINYTIVIKNTGNVSLQNIIVKDPLTGLNTTNDSFNLSPGGYKEFYQTYTITKEDLAKDSVINIANATGQDSNGNPIPPASGTVTVEKASVLGCENIVVHNAFSPNGDGINETFVIDGIGDTTCYPENTVEIYNRWGVLVFDTTNYNNQTNAFDGFSRGRTTISKSSGLPTGTYYYILNYTSVDLGGNIQTNRKEGYLYLTR</sequence>
<dbReference type="EMBL" id="PVUB01000018">
    <property type="protein sequence ID" value="PRZ19378.1"/>
    <property type="molecule type" value="Genomic_DNA"/>
</dbReference>
<dbReference type="InterPro" id="IPR026341">
    <property type="entry name" value="T9SS_type_B"/>
</dbReference>
<dbReference type="PANTHER" id="PTHR34819">
    <property type="entry name" value="LARGE CYSTEINE-RICH PERIPLASMIC PROTEIN OMCB"/>
    <property type="match status" value="1"/>
</dbReference>
<evidence type="ECO:0000313" key="5">
    <source>
        <dbReference type="Proteomes" id="UP000237771"/>
    </source>
</evidence>
<dbReference type="Proteomes" id="UP000184384">
    <property type="component" value="Unassembled WGS sequence"/>
</dbReference>
<evidence type="ECO:0000259" key="1">
    <source>
        <dbReference type="Pfam" id="PF24346"/>
    </source>
</evidence>
<keyword evidence="5" id="KW-1185">Reference proteome</keyword>
<dbReference type="InterPro" id="IPR025667">
    <property type="entry name" value="SprB_repeat"/>
</dbReference>
<feature type="domain" description="DUF7507" evidence="1">
    <location>
        <begin position="232"/>
        <end position="343"/>
    </location>
</feature>
<dbReference type="EMBL" id="FQWO01000020">
    <property type="protein sequence ID" value="SHH60074.1"/>
    <property type="molecule type" value="Genomic_DNA"/>
</dbReference>
<evidence type="ECO:0000313" key="4">
    <source>
        <dbReference type="Proteomes" id="UP000184384"/>
    </source>
</evidence>
<dbReference type="Proteomes" id="UP000237771">
    <property type="component" value="Unassembled WGS sequence"/>
</dbReference>
<reference evidence="2 5" key="3">
    <citation type="submission" date="2018-03" db="EMBL/GenBank/DDBJ databases">
        <title>Genomic Encyclopedia of Archaeal and Bacterial Type Strains, Phase II (KMG-II): from individual species to whole genera.</title>
        <authorList>
            <person name="Goeker M."/>
        </authorList>
    </citation>
    <scope>NUCLEOTIDE SEQUENCE [LARGE SCALE GENOMIC DNA]</scope>
    <source>
        <strain evidence="2 5">DSM 17797</strain>
    </source>
</reference>
<dbReference type="OrthoDB" id="599464at2"/>
<feature type="non-terminal residue" evidence="3">
    <location>
        <position position="1"/>
    </location>
</feature>
<dbReference type="InterPro" id="IPR055354">
    <property type="entry name" value="DUF7507"/>
</dbReference>
<name>A0A1M5UAQ4_9FLAO</name>
<evidence type="ECO:0000313" key="2">
    <source>
        <dbReference type="EMBL" id="PRZ19378.1"/>
    </source>
</evidence>
<feature type="domain" description="DUF7507" evidence="1">
    <location>
        <begin position="497"/>
        <end position="600"/>
    </location>
</feature>
<dbReference type="Pfam" id="PF24346">
    <property type="entry name" value="DUF7507"/>
    <property type="match status" value="4"/>
</dbReference>
<dbReference type="InterPro" id="IPR047589">
    <property type="entry name" value="DUF11_rpt"/>
</dbReference>
<accession>A0A1M5UAQ4</accession>
<reference evidence="3" key="1">
    <citation type="submission" date="2016-11" db="EMBL/GenBank/DDBJ databases">
        <authorList>
            <person name="Jaros S."/>
            <person name="Januszkiewicz K."/>
            <person name="Wedrychowicz H."/>
        </authorList>
    </citation>
    <scope>NUCLEOTIDE SEQUENCE [LARGE SCALE GENOMIC DNA]</scope>
    <source>
        <strain evidence="3">DSM 19729</strain>
    </source>
</reference>
<dbReference type="RefSeq" id="WP_139256931.1">
    <property type="nucleotide sequence ID" value="NZ_FQWO01000020.1"/>
</dbReference>
<organism evidence="3 4">
    <name type="scientific">Flavobacterium granuli</name>
    <dbReference type="NCBI Taxonomy" id="280093"/>
    <lineage>
        <taxon>Bacteria</taxon>
        <taxon>Pseudomonadati</taxon>
        <taxon>Bacteroidota</taxon>
        <taxon>Flavobacteriia</taxon>
        <taxon>Flavobacteriales</taxon>
        <taxon>Flavobacteriaceae</taxon>
        <taxon>Flavobacterium</taxon>
    </lineage>
</organism>
<feature type="domain" description="DUF7507" evidence="1">
    <location>
        <begin position="363"/>
        <end position="464"/>
    </location>
</feature>
<dbReference type="PANTHER" id="PTHR34819:SF5">
    <property type="entry name" value="CONSERVED REPEAT DOMAIN PROTEIN"/>
    <property type="match status" value="1"/>
</dbReference>
<reference evidence="4" key="2">
    <citation type="submission" date="2016-11" db="EMBL/GenBank/DDBJ databases">
        <authorList>
            <person name="Varghese N."/>
            <person name="Submissions S."/>
        </authorList>
    </citation>
    <scope>NUCLEOTIDE SEQUENCE [LARGE SCALE GENOMIC DNA]</scope>
    <source>
        <strain evidence="4">DSM 19729</strain>
    </source>
</reference>
<proteinExistence type="predicted"/>
<dbReference type="InterPro" id="IPR051172">
    <property type="entry name" value="Chlamydia_OmcB"/>
</dbReference>
<dbReference type="AlphaFoldDB" id="A0A1M5UAQ4"/>
<gene>
    <name evidence="2" type="ORF">BC624_1186</name>
    <name evidence="3" type="ORF">SAMN05443373_1206</name>
</gene>
<dbReference type="NCBIfam" id="TIGR04131">
    <property type="entry name" value="Bac_Flav_CTERM"/>
    <property type="match status" value="1"/>
</dbReference>